<reference evidence="1" key="1">
    <citation type="submission" date="2021-01" db="EMBL/GenBank/DDBJ databases">
        <authorList>
            <person name="Corre E."/>
            <person name="Pelletier E."/>
            <person name="Niang G."/>
            <person name="Scheremetjew M."/>
            <person name="Finn R."/>
            <person name="Kale V."/>
            <person name="Holt S."/>
            <person name="Cochrane G."/>
            <person name="Meng A."/>
            <person name="Brown T."/>
            <person name="Cohen L."/>
        </authorList>
    </citation>
    <scope>NUCLEOTIDE SEQUENCE</scope>
    <source>
        <strain evidence="1">CCMP3105</strain>
    </source>
</reference>
<sequence>MSPAVAPTRAALALFPGLGGRLLGARTLGTASAMEAAAEASQGKALGKAALPLASPTGAQQAVRALALAWLGAAVAAASWPNASRLEATAGGSWRPAVGSAVAGLQSRSSFLYGCK</sequence>
<protein>
    <submittedName>
        <fullName evidence="1">Uncharacterized protein</fullName>
    </submittedName>
</protein>
<dbReference type="EMBL" id="HBNR01013428">
    <property type="protein sequence ID" value="CAE4569049.1"/>
    <property type="molecule type" value="Transcribed_RNA"/>
</dbReference>
<evidence type="ECO:0000313" key="1">
    <source>
        <dbReference type="EMBL" id="CAE4569049.1"/>
    </source>
</evidence>
<proteinExistence type="predicted"/>
<gene>
    <name evidence="1" type="ORF">AMON00008_LOCUS8668</name>
</gene>
<organism evidence="1">
    <name type="scientific">Alexandrium monilatum</name>
    <dbReference type="NCBI Taxonomy" id="311494"/>
    <lineage>
        <taxon>Eukaryota</taxon>
        <taxon>Sar</taxon>
        <taxon>Alveolata</taxon>
        <taxon>Dinophyceae</taxon>
        <taxon>Gonyaulacales</taxon>
        <taxon>Pyrocystaceae</taxon>
        <taxon>Alexandrium</taxon>
    </lineage>
</organism>
<accession>A0A7S4Q1E0</accession>
<name>A0A7S4Q1E0_9DINO</name>
<dbReference type="AlphaFoldDB" id="A0A7S4Q1E0"/>